<proteinExistence type="predicted"/>
<feature type="domain" description="Mammalian cell entry C-terminal" evidence="3">
    <location>
        <begin position="120"/>
        <end position="286"/>
    </location>
</feature>
<dbReference type="AlphaFoldDB" id="A0A7Y9UQN9"/>
<evidence type="ECO:0000313" key="5">
    <source>
        <dbReference type="Proteomes" id="UP000540656"/>
    </source>
</evidence>
<dbReference type="Pfam" id="PF11887">
    <property type="entry name" value="Mce4_CUP1"/>
    <property type="match status" value="1"/>
</dbReference>
<accession>A0A7Y9UQN9</accession>
<dbReference type="Pfam" id="PF02470">
    <property type="entry name" value="MlaD"/>
    <property type="match status" value="1"/>
</dbReference>
<reference evidence="4 5" key="1">
    <citation type="submission" date="2020-07" db="EMBL/GenBank/DDBJ databases">
        <title>Sequencing the genomes of 1000 actinobacteria strains.</title>
        <authorList>
            <person name="Klenk H.-P."/>
        </authorList>
    </citation>
    <scope>NUCLEOTIDE SEQUENCE [LARGE SCALE GENOMIC DNA]</scope>
    <source>
        <strain evidence="4 5">DSM 23819</strain>
    </source>
</reference>
<comment type="caution">
    <text evidence="4">The sequence shown here is derived from an EMBL/GenBank/DDBJ whole genome shotgun (WGS) entry which is preliminary data.</text>
</comment>
<sequence>MIRRWLVLVVLGAMLSLTACSFDIGKVPLPGGADVGDDPIELTATFPDVLDLVPQSTVKLADVTIGKVTSVELDGQKAKVTLEIRRDADLPANTTAEIRQTSLLGEKFVSLNVPEEPAAETLGNGDSVALAPGNRNPEVEEVLGALSLVLNGGGVAQLKTISSELNNALTGKEGNVKSVLTQLDDFMSELDLNKRDIVKAIESLNRLSITANSQMDDITLALDKLPEAVASLDSQREDLVKMLKSLAELSDVGVRVISASKDVTIDALTQLQPVLTEFAKSGDNFADAFHVFLTYPFVDEAVGRDPQVARNLHMGDYVNLHVKLDIRLDGSMKLPIPTLLPSEVDPTVLVDNLLKCLTSGKLTSKSCSDVLAVPSNLLKLQKLCKKSENSKLELCKVINSLPDLGLGGLPTGTSSGARADSKSSNGVEDLINSLGLLSLPGLKLNRSTPGGPSVQGTATIGELSEVYNPTLVRLLVPGVAR</sequence>
<dbReference type="InterPro" id="IPR024516">
    <property type="entry name" value="Mce_C"/>
</dbReference>
<dbReference type="InterPro" id="IPR052336">
    <property type="entry name" value="MlaD_Phospholipid_Transporter"/>
</dbReference>
<organism evidence="4 5">
    <name type="scientific">Nocardioides daedukensis</name>
    <dbReference type="NCBI Taxonomy" id="634462"/>
    <lineage>
        <taxon>Bacteria</taxon>
        <taxon>Bacillati</taxon>
        <taxon>Actinomycetota</taxon>
        <taxon>Actinomycetes</taxon>
        <taxon>Propionibacteriales</taxon>
        <taxon>Nocardioidaceae</taxon>
        <taxon>Nocardioides</taxon>
    </lineage>
</organism>
<gene>
    <name evidence="4" type="ORF">BJ980_001719</name>
</gene>
<evidence type="ECO:0000256" key="1">
    <source>
        <dbReference type="SAM" id="SignalP"/>
    </source>
</evidence>
<dbReference type="RefSeq" id="WP_179501922.1">
    <property type="nucleotide sequence ID" value="NZ_JACCAA010000001.1"/>
</dbReference>
<protein>
    <submittedName>
        <fullName evidence="4">Phospholipid/cholesterol/gamma-HCH transport system substrate-binding protein</fullName>
    </submittedName>
</protein>
<dbReference type="InterPro" id="IPR005693">
    <property type="entry name" value="Mce"/>
</dbReference>
<dbReference type="PROSITE" id="PS51257">
    <property type="entry name" value="PROKAR_LIPOPROTEIN"/>
    <property type="match status" value="1"/>
</dbReference>
<dbReference type="PANTHER" id="PTHR33371:SF15">
    <property type="entry name" value="LIPOPROTEIN LPRN"/>
    <property type="match status" value="1"/>
</dbReference>
<evidence type="ECO:0000259" key="2">
    <source>
        <dbReference type="Pfam" id="PF02470"/>
    </source>
</evidence>
<dbReference type="EMBL" id="JACCAA010000001">
    <property type="protein sequence ID" value="NYG58796.1"/>
    <property type="molecule type" value="Genomic_DNA"/>
</dbReference>
<evidence type="ECO:0000313" key="4">
    <source>
        <dbReference type="EMBL" id="NYG58796.1"/>
    </source>
</evidence>
<dbReference type="NCBIfam" id="TIGR00996">
    <property type="entry name" value="Mtu_fam_mce"/>
    <property type="match status" value="1"/>
</dbReference>
<keyword evidence="5" id="KW-1185">Reference proteome</keyword>
<feature type="signal peptide" evidence="1">
    <location>
        <begin position="1"/>
        <end position="21"/>
    </location>
</feature>
<dbReference type="GO" id="GO:0005576">
    <property type="term" value="C:extracellular region"/>
    <property type="evidence" value="ECO:0007669"/>
    <property type="project" value="TreeGrafter"/>
</dbReference>
<evidence type="ECO:0000259" key="3">
    <source>
        <dbReference type="Pfam" id="PF11887"/>
    </source>
</evidence>
<keyword evidence="1" id="KW-0732">Signal</keyword>
<dbReference type="PANTHER" id="PTHR33371">
    <property type="entry name" value="INTERMEMBRANE PHOSPHOLIPID TRANSPORT SYSTEM BINDING PROTEIN MLAD-RELATED"/>
    <property type="match status" value="1"/>
</dbReference>
<dbReference type="Proteomes" id="UP000540656">
    <property type="component" value="Unassembled WGS sequence"/>
</dbReference>
<dbReference type="InterPro" id="IPR003399">
    <property type="entry name" value="Mce/MlaD"/>
</dbReference>
<feature type="domain" description="Mce/MlaD" evidence="2">
    <location>
        <begin position="39"/>
        <end position="112"/>
    </location>
</feature>
<name>A0A7Y9UQN9_9ACTN</name>
<feature type="chain" id="PRO_5031022917" evidence="1">
    <location>
        <begin position="22"/>
        <end position="481"/>
    </location>
</feature>